<proteinExistence type="predicted"/>
<evidence type="ECO:0000313" key="1">
    <source>
        <dbReference type="EMBL" id="CAB1414975.1"/>
    </source>
</evidence>
<name>A0A9N7Y233_PLEPL</name>
<gene>
    <name evidence="1" type="ORF">PLEPLA_LOCUS2688</name>
</gene>
<dbReference type="Proteomes" id="UP001153269">
    <property type="component" value="Unassembled WGS sequence"/>
</dbReference>
<protein>
    <submittedName>
        <fullName evidence="1">Uncharacterized protein</fullName>
    </submittedName>
</protein>
<sequence>MMASQVELGVEAQPAPEISLGLPSREAVDMKCMVAALGQPEDHLLRAGKYSQLFFIEEEGEDSSSWRLMVEETMFFFV</sequence>
<keyword evidence="2" id="KW-1185">Reference proteome</keyword>
<evidence type="ECO:0000313" key="2">
    <source>
        <dbReference type="Proteomes" id="UP001153269"/>
    </source>
</evidence>
<organism evidence="1 2">
    <name type="scientific">Pleuronectes platessa</name>
    <name type="common">European plaice</name>
    <dbReference type="NCBI Taxonomy" id="8262"/>
    <lineage>
        <taxon>Eukaryota</taxon>
        <taxon>Metazoa</taxon>
        <taxon>Chordata</taxon>
        <taxon>Craniata</taxon>
        <taxon>Vertebrata</taxon>
        <taxon>Euteleostomi</taxon>
        <taxon>Actinopterygii</taxon>
        <taxon>Neopterygii</taxon>
        <taxon>Teleostei</taxon>
        <taxon>Neoteleostei</taxon>
        <taxon>Acanthomorphata</taxon>
        <taxon>Carangaria</taxon>
        <taxon>Pleuronectiformes</taxon>
        <taxon>Pleuronectoidei</taxon>
        <taxon>Pleuronectidae</taxon>
        <taxon>Pleuronectes</taxon>
    </lineage>
</organism>
<accession>A0A9N7Y233</accession>
<comment type="caution">
    <text evidence="1">The sequence shown here is derived from an EMBL/GenBank/DDBJ whole genome shotgun (WGS) entry which is preliminary data.</text>
</comment>
<dbReference type="AlphaFoldDB" id="A0A9N7Y233"/>
<dbReference type="EMBL" id="CADEAL010000133">
    <property type="protein sequence ID" value="CAB1414975.1"/>
    <property type="molecule type" value="Genomic_DNA"/>
</dbReference>
<reference evidence="1" key="1">
    <citation type="submission" date="2020-03" db="EMBL/GenBank/DDBJ databases">
        <authorList>
            <person name="Weist P."/>
        </authorList>
    </citation>
    <scope>NUCLEOTIDE SEQUENCE</scope>
</reference>